<name>A0A9D1VYZ8_9FIRM</name>
<gene>
    <name evidence="2" type="ORF">H9981_11175</name>
</gene>
<reference evidence="2" key="1">
    <citation type="journal article" date="2021" name="PeerJ">
        <title>Extensive microbial diversity within the chicken gut microbiome revealed by metagenomics and culture.</title>
        <authorList>
            <person name="Gilroy R."/>
            <person name="Ravi A."/>
            <person name="Getino M."/>
            <person name="Pursley I."/>
            <person name="Horton D.L."/>
            <person name="Alikhan N.F."/>
            <person name="Baker D."/>
            <person name="Gharbi K."/>
            <person name="Hall N."/>
            <person name="Watson M."/>
            <person name="Adriaenssens E.M."/>
            <person name="Foster-Nyarko E."/>
            <person name="Jarju S."/>
            <person name="Secka A."/>
            <person name="Antonio M."/>
            <person name="Oren A."/>
            <person name="Chaudhuri R.R."/>
            <person name="La Ragione R."/>
            <person name="Hildebrand F."/>
            <person name="Pallen M.J."/>
        </authorList>
    </citation>
    <scope>NUCLEOTIDE SEQUENCE</scope>
    <source>
        <strain evidence="2">ChiSjej5B23-15282</strain>
    </source>
</reference>
<accession>A0A9D1VYZ8</accession>
<evidence type="ECO:0000313" key="3">
    <source>
        <dbReference type="Proteomes" id="UP000824243"/>
    </source>
</evidence>
<feature type="region of interest" description="Disordered" evidence="1">
    <location>
        <begin position="133"/>
        <end position="153"/>
    </location>
</feature>
<dbReference type="Proteomes" id="UP000824243">
    <property type="component" value="Unassembled WGS sequence"/>
</dbReference>
<evidence type="ECO:0000256" key="1">
    <source>
        <dbReference type="SAM" id="MobiDB-lite"/>
    </source>
</evidence>
<dbReference type="EMBL" id="DXFA01000182">
    <property type="protein sequence ID" value="HIX49550.1"/>
    <property type="molecule type" value="Genomic_DNA"/>
</dbReference>
<organism evidence="2 3">
    <name type="scientific">Candidatus Mediterraneibacter caccavium</name>
    <dbReference type="NCBI Taxonomy" id="2838661"/>
    <lineage>
        <taxon>Bacteria</taxon>
        <taxon>Bacillati</taxon>
        <taxon>Bacillota</taxon>
        <taxon>Clostridia</taxon>
        <taxon>Lachnospirales</taxon>
        <taxon>Lachnospiraceae</taxon>
        <taxon>Mediterraneibacter</taxon>
    </lineage>
</organism>
<evidence type="ECO:0000313" key="2">
    <source>
        <dbReference type="EMBL" id="HIX49550.1"/>
    </source>
</evidence>
<reference evidence="2" key="2">
    <citation type="submission" date="2021-04" db="EMBL/GenBank/DDBJ databases">
        <authorList>
            <person name="Gilroy R."/>
        </authorList>
    </citation>
    <scope>NUCLEOTIDE SEQUENCE</scope>
    <source>
        <strain evidence="2">ChiSjej5B23-15282</strain>
    </source>
</reference>
<proteinExistence type="predicted"/>
<dbReference type="AlphaFoldDB" id="A0A9D1VYZ8"/>
<feature type="compositionally biased region" description="Basic and acidic residues" evidence="1">
    <location>
        <begin position="133"/>
        <end position="146"/>
    </location>
</feature>
<protein>
    <submittedName>
        <fullName evidence="2">Uncharacterized protein</fullName>
    </submittedName>
</protein>
<comment type="caution">
    <text evidence="2">The sequence shown here is derived from an EMBL/GenBank/DDBJ whole genome shotgun (WGS) entry which is preliminary data.</text>
</comment>
<sequence length="373" mass="43914">MDMNEEQIAEFLHCQMEMWSFSRLLQENYRGSEPLQVCLTRKLWEYERVCESDSDSIARKVRNWLKDVNRPGSREELFRICFALELDEERADAVLCSTAESGIHYRNPKELVYAFCLRKGYDYPRTQELLHRLGQEESTQKDQDRRKALRRTSGLEPKQCTTISVRDEFRSVTSEEELALFLESHGNSMGVHHNTAHSKFLLMLNHLADGGAEADYSGVPAERRYRIGEVTEEYLRMGVPYDRKNRNYTRLQKEIKRYWPSPKSIQEMVSRKIDVNRKTLLLLYLATEGMDMDVPEESYTEEHCRRINLMLSQCGMALLDPHNPFDFLILQSLRLEREEESMSWRMERFLWKVFRNEKAAYITAAEKGGGQYG</sequence>